<accession>A0ABP8QP58</accession>
<proteinExistence type="predicted"/>
<organism evidence="1 2">
    <name type="scientific">Hymenobacter ginsengisoli</name>
    <dbReference type="NCBI Taxonomy" id="1051626"/>
    <lineage>
        <taxon>Bacteria</taxon>
        <taxon>Pseudomonadati</taxon>
        <taxon>Bacteroidota</taxon>
        <taxon>Cytophagia</taxon>
        <taxon>Cytophagales</taxon>
        <taxon>Hymenobacteraceae</taxon>
        <taxon>Hymenobacter</taxon>
    </lineage>
</organism>
<gene>
    <name evidence="1" type="ORF">GCM10023172_35080</name>
</gene>
<evidence type="ECO:0000313" key="2">
    <source>
        <dbReference type="Proteomes" id="UP001501243"/>
    </source>
</evidence>
<sequence length="44" mass="4877">MKKTTALSSLLLLGGLGSLRYLSAQLASLNLTFHLHGEEDHYYL</sequence>
<dbReference type="Proteomes" id="UP001501243">
    <property type="component" value="Unassembled WGS sequence"/>
</dbReference>
<comment type="caution">
    <text evidence="1">The sequence shown here is derived from an EMBL/GenBank/DDBJ whole genome shotgun (WGS) entry which is preliminary data.</text>
</comment>
<name>A0ABP8QP58_9BACT</name>
<dbReference type="RefSeq" id="WP_255555132.1">
    <property type="nucleotide sequence ID" value="NZ_BAABGQ010000008.1"/>
</dbReference>
<protein>
    <submittedName>
        <fullName evidence="1">Uncharacterized protein</fullName>
    </submittedName>
</protein>
<dbReference type="EMBL" id="BAABGQ010000008">
    <property type="protein sequence ID" value="GAA4506163.1"/>
    <property type="molecule type" value="Genomic_DNA"/>
</dbReference>
<reference evidence="2" key="1">
    <citation type="journal article" date="2019" name="Int. J. Syst. Evol. Microbiol.">
        <title>The Global Catalogue of Microorganisms (GCM) 10K type strain sequencing project: providing services to taxonomists for standard genome sequencing and annotation.</title>
        <authorList>
            <consortium name="The Broad Institute Genomics Platform"/>
            <consortium name="The Broad Institute Genome Sequencing Center for Infectious Disease"/>
            <person name="Wu L."/>
            <person name="Ma J."/>
        </authorList>
    </citation>
    <scope>NUCLEOTIDE SEQUENCE [LARGE SCALE GENOMIC DNA]</scope>
    <source>
        <strain evidence="2">JCM 17841</strain>
    </source>
</reference>
<evidence type="ECO:0000313" key="1">
    <source>
        <dbReference type="EMBL" id="GAA4506163.1"/>
    </source>
</evidence>
<keyword evidence="2" id="KW-1185">Reference proteome</keyword>